<dbReference type="InterPro" id="IPR018964">
    <property type="entry name" value="Phage_phiJL001_Gp84_C"/>
</dbReference>
<evidence type="ECO:0000259" key="1">
    <source>
        <dbReference type="Pfam" id="PF09356"/>
    </source>
</evidence>
<dbReference type="Proteomes" id="UP001328733">
    <property type="component" value="Unassembled WGS sequence"/>
</dbReference>
<dbReference type="AlphaFoldDB" id="A0AAW9QW54"/>
<dbReference type="NCBIfam" id="TIGR02218">
    <property type="entry name" value="phg_TIGR02218"/>
    <property type="match status" value="1"/>
</dbReference>
<reference evidence="2 3" key="1">
    <citation type="submission" date="2024-01" db="EMBL/GenBank/DDBJ databases">
        <title>Genomic insights into the taxonomy and metabolism of the cyanobacterium Pannus brasiliensis CCIBt3594.</title>
        <authorList>
            <person name="Machado M."/>
            <person name="Botero N.B."/>
            <person name="Andreote A.P.D."/>
            <person name="Feitosa A.M.T."/>
            <person name="Popin R."/>
            <person name="Sivonen K."/>
            <person name="Fiore M.F."/>
        </authorList>
    </citation>
    <scope>NUCLEOTIDE SEQUENCE [LARGE SCALE GENOMIC DNA]</scope>
    <source>
        <strain evidence="2 3">CCIBt3594</strain>
    </source>
</reference>
<dbReference type="Pfam" id="PF09356">
    <property type="entry name" value="Phage_BR0599"/>
    <property type="match status" value="1"/>
</dbReference>
<proteinExistence type="predicted"/>
<dbReference type="EMBL" id="JBAFSM010000018">
    <property type="protein sequence ID" value="MEG3437661.1"/>
    <property type="molecule type" value="Genomic_DNA"/>
</dbReference>
<dbReference type="InterPro" id="IPR011928">
    <property type="entry name" value="Phage_phiJL001_Gp84"/>
</dbReference>
<dbReference type="RefSeq" id="WP_332865141.1">
    <property type="nucleotide sequence ID" value="NZ_JBAFSM010000018.1"/>
</dbReference>
<evidence type="ECO:0000313" key="3">
    <source>
        <dbReference type="Proteomes" id="UP001328733"/>
    </source>
</evidence>
<name>A0AAW9QW54_9CHRO</name>
<comment type="caution">
    <text evidence="2">The sequence shown here is derived from an EMBL/GenBank/DDBJ whole genome shotgun (WGS) entry which is preliminary data.</text>
</comment>
<gene>
    <name evidence="2" type="ORF">V0288_11075</name>
</gene>
<feature type="domain" description="Bacteriophage phiJL001 Gp84 C-terminal" evidence="1">
    <location>
        <begin position="200"/>
        <end position="276"/>
    </location>
</feature>
<protein>
    <submittedName>
        <fullName evidence="2">DUF2163 domain-containing protein</fullName>
    </submittedName>
</protein>
<organism evidence="2 3">
    <name type="scientific">Pannus brasiliensis CCIBt3594</name>
    <dbReference type="NCBI Taxonomy" id="1427578"/>
    <lineage>
        <taxon>Bacteria</taxon>
        <taxon>Bacillati</taxon>
        <taxon>Cyanobacteriota</taxon>
        <taxon>Cyanophyceae</taxon>
        <taxon>Oscillatoriophycideae</taxon>
        <taxon>Chroococcales</taxon>
        <taxon>Microcystaceae</taxon>
        <taxon>Pannus</taxon>
    </lineage>
</organism>
<evidence type="ECO:0000313" key="2">
    <source>
        <dbReference type="EMBL" id="MEG3437661.1"/>
    </source>
</evidence>
<dbReference type="Pfam" id="PF09931">
    <property type="entry name" value="Phage_phiJL001_Gp84_N"/>
    <property type="match status" value="1"/>
</dbReference>
<accession>A0AAW9QW54</accession>
<keyword evidence="3" id="KW-1185">Reference proteome</keyword>
<sequence>MKILDSSFSAALSAEVRTVTRCARLVRTDGEVFGLTEFDRDLTFAGTTYRSIHGLSPTAFQADLNFQANNIQFSGLLSEDGITEADLRIGLFDYARIEVFIVNYLDLPADLSANPPRHLILPVRSLGKVSYSEGDYTAEIMGLSRFLEGKISNSTSKTCRNDLGDSRCTVNVEAFAETLTVNNALEPLSFFATVAPPVDRYTGGKIIFLSGGNDGLTVPILKQSGTQFFLPAALPVPLVGGENFRAFPNCQKRLEDCRLFNNQPNFGAEDDLPGLDAYIGQEA</sequence>